<organism evidence="2 3">
    <name type="scientific">Ancylostoma ceylanicum</name>
    <dbReference type="NCBI Taxonomy" id="53326"/>
    <lineage>
        <taxon>Eukaryota</taxon>
        <taxon>Metazoa</taxon>
        <taxon>Ecdysozoa</taxon>
        <taxon>Nematoda</taxon>
        <taxon>Chromadorea</taxon>
        <taxon>Rhabditida</taxon>
        <taxon>Rhabditina</taxon>
        <taxon>Rhabditomorpha</taxon>
        <taxon>Strongyloidea</taxon>
        <taxon>Ancylostomatidae</taxon>
        <taxon>Ancylostomatinae</taxon>
        <taxon>Ancylostoma</taxon>
    </lineage>
</organism>
<dbReference type="AlphaFoldDB" id="A0A016SF65"/>
<feature type="compositionally biased region" description="Basic and acidic residues" evidence="1">
    <location>
        <begin position="1"/>
        <end position="14"/>
    </location>
</feature>
<reference evidence="3" key="1">
    <citation type="journal article" date="2015" name="Nat. Genet.">
        <title>The genome and transcriptome of the zoonotic hookworm Ancylostoma ceylanicum identify infection-specific gene families.</title>
        <authorList>
            <person name="Schwarz E.M."/>
            <person name="Hu Y."/>
            <person name="Antoshechkin I."/>
            <person name="Miller M.M."/>
            <person name="Sternberg P.W."/>
            <person name="Aroian R.V."/>
        </authorList>
    </citation>
    <scope>NUCLEOTIDE SEQUENCE</scope>
    <source>
        <strain evidence="3">HY135</strain>
    </source>
</reference>
<dbReference type="EMBL" id="JARK01001570">
    <property type="protein sequence ID" value="EYB89235.1"/>
    <property type="molecule type" value="Genomic_DNA"/>
</dbReference>
<feature type="region of interest" description="Disordered" evidence="1">
    <location>
        <begin position="1"/>
        <end position="100"/>
    </location>
</feature>
<accession>A0A016SF65</accession>
<evidence type="ECO:0000256" key="1">
    <source>
        <dbReference type="SAM" id="MobiDB-lite"/>
    </source>
</evidence>
<feature type="compositionally biased region" description="Basic and acidic residues" evidence="1">
    <location>
        <begin position="25"/>
        <end position="80"/>
    </location>
</feature>
<keyword evidence="3" id="KW-1185">Reference proteome</keyword>
<proteinExistence type="predicted"/>
<comment type="caution">
    <text evidence="2">The sequence shown here is derived from an EMBL/GenBank/DDBJ whole genome shotgun (WGS) entry which is preliminary data.</text>
</comment>
<protein>
    <submittedName>
        <fullName evidence="2">Uncharacterized protein</fullName>
    </submittedName>
</protein>
<name>A0A016SF65_9BILA</name>
<evidence type="ECO:0000313" key="3">
    <source>
        <dbReference type="Proteomes" id="UP000024635"/>
    </source>
</evidence>
<evidence type="ECO:0000313" key="2">
    <source>
        <dbReference type="EMBL" id="EYB89235.1"/>
    </source>
</evidence>
<dbReference type="Proteomes" id="UP000024635">
    <property type="component" value="Unassembled WGS sequence"/>
</dbReference>
<sequence length="218" mass="25175">MESKRNGEEKDSKNRGGLLNVEENGVQKEKDEKGPAAERMTYRRNFEELIEVLRRIPEEDPGAKNGDPEEMRDQEAERRSVRNLGRTDQAVETGEEGARNEVRAVRKGGEIDHVIGIDRDRRLGKSIGNSGPSALFLVPLTEPQYWSLFCLWINDYTRIFRCSAFLQQYAVIRGKIQNTLNKIRPYVMEIYKNLLLFLRTLLSDSHSFFFAEKNLLLP</sequence>
<gene>
    <name evidence="2" type="primary">Acey_s0234.g3143</name>
    <name evidence="2" type="ORF">Y032_0234g3143</name>
</gene>
<dbReference type="OrthoDB" id="10431120at2759"/>